<protein>
    <submittedName>
        <fullName evidence="1">Uncharacterized protein</fullName>
    </submittedName>
</protein>
<evidence type="ECO:0000313" key="1">
    <source>
        <dbReference type="EMBL" id="KAJ8012675.1"/>
    </source>
</evidence>
<name>A0ACC2HA92_DALPE</name>
<sequence>MWRSPWFQKPRNSGFCGKNGPGLGYCRCGMAEYSSYLPSGRHMKKCDPQSPPFSYLFSSPSIRVTAAPPHTPPPPPHPGSSMLQHWLCPLTPEQRARERIQADSTATQPIGVP</sequence>
<accession>A0ACC2HA92</accession>
<evidence type="ECO:0000313" key="2">
    <source>
        <dbReference type="Proteomes" id="UP001157502"/>
    </source>
</evidence>
<keyword evidence="2" id="KW-1185">Reference proteome</keyword>
<organism evidence="1 2">
    <name type="scientific">Dallia pectoralis</name>
    <name type="common">Alaska blackfish</name>
    <dbReference type="NCBI Taxonomy" id="75939"/>
    <lineage>
        <taxon>Eukaryota</taxon>
        <taxon>Metazoa</taxon>
        <taxon>Chordata</taxon>
        <taxon>Craniata</taxon>
        <taxon>Vertebrata</taxon>
        <taxon>Euteleostomi</taxon>
        <taxon>Actinopterygii</taxon>
        <taxon>Neopterygii</taxon>
        <taxon>Teleostei</taxon>
        <taxon>Protacanthopterygii</taxon>
        <taxon>Esociformes</taxon>
        <taxon>Umbridae</taxon>
        <taxon>Dallia</taxon>
    </lineage>
</organism>
<proteinExistence type="predicted"/>
<dbReference type="Proteomes" id="UP001157502">
    <property type="component" value="Chromosome 4"/>
</dbReference>
<gene>
    <name evidence="1" type="ORF">DPEC_G00045350</name>
</gene>
<comment type="caution">
    <text evidence="1">The sequence shown here is derived from an EMBL/GenBank/DDBJ whole genome shotgun (WGS) entry which is preliminary data.</text>
</comment>
<reference evidence="1" key="1">
    <citation type="submission" date="2021-05" db="EMBL/GenBank/DDBJ databases">
        <authorList>
            <person name="Pan Q."/>
            <person name="Jouanno E."/>
            <person name="Zahm M."/>
            <person name="Klopp C."/>
            <person name="Cabau C."/>
            <person name="Louis A."/>
            <person name="Berthelot C."/>
            <person name="Parey E."/>
            <person name="Roest Crollius H."/>
            <person name="Montfort J."/>
            <person name="Robinson-Rechavi M."/>
            <person name="Bouchez O."/>
            <person name="Lampietro C."/>
            <person name="Lopez Roques C."/>
            <person name="Donnadieu C."/>
            <person name="Postlethwait J."/>
            <person name="Bobe J."/>
            <person name="Dillon D."/>
            <person name="Chandos A."/>
            <person name="von Hippel F."/>
            <person name="Guiguen Y."/>
        </authorList>
    </citation>
    <scope>NUCLEOTIDE SEQUENCE</scope>
    <source>
        <strain evidence="1">YG-Jan2019</strain>
    </source>
</reference>
<dbReference type="EMBL" id="CM055731">
    <property type="protein sequence ID" value="KAJ8012675.1"/>
    <property type="molecule type" value="Genomic_DNA"/>
</dbReference>